<organism evidence="2 3">
    <name type="scientific">Galerina marginata (strain CBS 339.88)</name>
    <dbReference type="NCBI Taxonomy" id="685588"/>
    <lineage>
        <taxon>Eukaryota</taxon>
        <taxon>Fungi</taxon>
        <taxon>Dikarya</taxon>
        <taxon>Basidiomycota</taxon>
        <taxon>Agaricomycotina</taxon>
        <taxon>Agaricomycetes</taxon>
        <taxon>Agaricomycetidae</taxon>
        <taxon>Agaricales</taxon>
        <taxon>Agaricineae</taxon>
        <taxon>Strophariaceae</taxon>
        <taxon>Galerina</taxon>
    </lineage>
</organism>
<keyword evidence="1" id="KW-0472">Membrane</keyword>
<keyword evidence="3" id="KW-1185">Reference proteome</keyword>
<dbReference type="Proteomes" id="UP000027222">
    <property type="component" value="Unassembled WGS sequence"/>
</dbReference>
<dbReference type="EMBL" id="KL142375">
    <property type="protein sequence ID" value="KDR78114.1"/>
    <property type="molecule type" value="Genomic_DNA"/>
</dbReference>
<gene>
    <name evidence="2" type="ORF">GALMADRAFT_266647</name>
</gene>
<sequence>MSETYRGAAQSVASTFGVGGQASESTTPLAQLVPYLKVASSGFHYLFDLITSLIRPLLLLSPLPILLYVFAPLIVFADILTSIFIRSPYRAIVYLLDALFPLYVFCGVACITGAILGLTARILCRIIVNSVQAEEEPLNAIQEEMLDVKGKGKKVERVKLES</sequence>
<dbReference type="HOGENOM" id="CLU_115479_0_0_1"/>
<dbReference type="AlphaFoldDB" id="A0A067TDZ1"/>
<evidence type="ECO:0000256" key="1">
    <source>
        <dbReference type="SAM" id="Phobius"/>
    </source>
</evidence>
<feature type="transmembrane region" description="Helical" evidence="1">
    <location>
        <begin position="65"/>
        <end position="85"/>
    </location>
</feature>
<proteinExistence type="predicted"/>
<dbReference type="OrthoDB" id="3366475at2759"/>
<keyword evidence="1" id="KW-0812">Transmembrane</keyword>
<feature type="transmembrane region" description="Helical" evidence="1">
    <location>
        <begin position="91"/>
        <end position="118"/>
    </location>
</feature>
<protein>
    <submittedName>
        <fullName evidence="2">Uncharacterized protein</fullName>
    </submittedName>
</protein>
<keyword evidence="1" id="KW-1133">Transmembrane helix</keyword>
<evidence type="ECO:0000313" key="2">
    <source>
        <dbReference type="EMBL" id="KDR78114.1"/>
    </source>
</evidence>
<reference evidence="3" key="1">
    <citation type="journal article" date="2014" name="Proc. Natl. Acad. Sci. U.S.A.">
        <title>Extensive sampling of basidiomycete genomes demonstrates inadequacy of the white-rot/brown-rot paradigm for wood decay fungi.</title>
        <authorList>
            <person name="Riley R."/>
            <person name="Salamov A.A."/>
            <person name="Brown D.W."/>
            <person name="Nagy L.G."/>
            <person name="Floudas D."/>
            <person name="Held B.W."/>
            <person name="Levasseur A."/>
            <person name="Lombard V."/>
            <person name="Morin E."/>
            <person name="Otillar R."/>
            <person name="Lindquist E.A."/>
            <person name="Sun H."/>
            <person name="LaButti K.M."/>
            <person name="Schmutz J."/>
            <person name="Jabbour D."/>
            <person name="Luo H."/>
            <person name="Baker S.E."/>
            <person name="Pisabarro A.G."/>
            <person name="Walton J.D."/>
            <person name="Blanchette R.A."/>
            <person name="Henrissat B."/>
            <person name="Martin F."/>
            <person name="Cullen D."/>
            <person name="Hibbett D.S."/>
            <person name="Grigoriev I.V."/>
        </authorList>
    </citation>
    <scope>NUCLEOTIDE SEQUENCE [LARGE SCALE GENOMIC DNA]</scope>
    <source>
        <strain evidence="3">CBS 339.88</strain>
    </source>
</reference>
<evidence type="ECO:0000313" key="3">
    <source>
        <dbReference type="Proteomes" id="UP000027222"/>
    </source>
</evidence>
<name>A0A067TDZ1_GALM3</name>
<accession>A0A067TDZ1</accession>